<feature type="transmembrane region" description="Helical" evidence="6">
    <location>
        <begin position="16"/>
        <end position="36"/>
    </location>
</feature>
<dbReference type="InterPro" id="IPR038766">
    <property type="entry name" value="Membrane_comp_ABC_pdt"/>
</dbReference>
<dbReference type="RefSeq" id="WP_078765089.1">
    <property type="nucleotide sequence ID" value="NZ_FUXZ01000002.1"/>
</dbReference>
<dbReference type="OrthoDB" id="9766372at2"/>
<dbReference type="AlphaFoldDB" id="A0A1T4V5B0"/>
<gene>
    <name evidence="8" type="ORF">SAMN02745111_00198</name>
</gene>
<feature type="domain" description="ABC3 transporter permease C-terminal" evidence="7">
    <location>
        <begin position="653"/>
        <end position="763"/>
    </location>
</feature>
<feature type="transmembrane region" description="Helical" evidence="6">
    <location>
        <begin position="320"/>
        <end position="339"/>
    </location>
</feature>
<proteinExistence type="predicted"/>
<evidence type="ECO:0000256" key="2">
    <source>
        <dbReference type="ARBA" id="ARBA00022475"/>
    </source>
</evidence>
<feature type="transmembrane region" description="Helical" evidence="6">
    <location>
        <begin position="432"/>
        <end position="451"/>
    </location>
</feature>
<evidence type="ECO:0000256" key="5">
    <source>
        <dbReference type="ARBA" id="ARBA00023136"/>
    </source>
</evidence>
<keyword evidence="9" id="KW-1185">Reference proteome</keyword>
<dbReference type="Proteomes" id="UP000190814">
    <property type="component" value="Unassembled WGS sequence"/>
</dbReference>
<keyword evidence="3 6" id="KW-0812">Transmembrane</keyword>
<accession>A0A1T4V5B0</accession>
<reference evidence="8 9" key="1">
    <citation type="submission" date="2017-02" db="EMBL/GenBank/DDBJ databases">
        <authorList>
            <person name="Peterson S.W."/>
        </authorList>
    </citation>
    <scope>NUCLEOTIDE SEQUENCE [LARGE SCALE GENOMIC DNA]</scope>
    <source>
        <strain evidence="8 9">ATCC 35992</strain>
    </source>
</reference>
<organism evidence="8 9">
    <name type="scientific">Eubacterium uniforme</name>
    <dbReference type="NCBI Taxonomy" id="39495"/>
    <lineage>
        <taxon>Bacteria</taxon>
        <taxon>Bacillati</taxon>
        <taxon>Bacillota</taxon>
        <taxon>Clostridia</taxon>
        <taxon>Eubacteriales</taxon>
        <taxon>Eubacteriaceae</taxon>
        <taxon>Eubacterium</taxon>
    </lineage>
</organism>
<dbReference type="GO" id="GO:0005886">
    <property type="term" value="C:plasma membrane"/>
    <property type="evidence" value="ECO:0007669"/>
    <property type="project" value="UniProtKB-SubCell"/>
</dbReference>
<evidence type="ECO:0000313" key="8">
    <source>
        <dbReference type="EMBL" id="SKA60178.1"/>
    </source>
</evidence>
<keyword evidence="5 6" id="KW-0472">Membrane</keyword>
<evidence type="ECO:0000256" key="4">
    <source>
        <dbReference type="ARBA" id="ARBA00022989"/>
    </source>
</evidence>
<evidence type="ECO:0000256" key="6">
    <source>
        <dbReference type="SAM" id="Phobius"/>
    </source>
</evidence>
<keyword evidence="2" id="KW-1003">Cell membrane</keyword>
<feature type="transmembrane region" description="Helical" evidence="6">
    <location>
        <begin position="359"/>
        <end position="380"/>
    </location>
</feature>
<feature type="domain" description="ABC3 transporter permease C-terminal" evidence="7">
    <location>
        <begin position="271"/>
        <end position="384"/>
    </location>
</feature>
<evidence type="ECO:0000256" key="3">
    <source>
        <dbReference type="ARBA" id="ARBA00022692"/>
    </source>
</evidence>
<evidence type="ECO:0000256" key="1">
    <source>
        <dbReference type="ARBA" id="ARBA00004651"/>
    </source>
</evidence>
<dbReference type="PANTHER" id="PTHR30287:SF2">
    <property type="entry name" value="BLL1001 PROTEIN"/>
    <property type="match status" value="1"/>
</dbReference>
<protein>
    <submittedName>
        <fullName evidence="8">FtsX-like permease family protein</fullName>
    </submittedName>
</protein>
<keyword evidence="4 6" id="KW-1133">Transmembrane helix</keyword>
<feature type="transmembrane region" description="Helical" evidence="6">
    <location>
        <begin position="696"/>
        <end position="720"/>
    </location>
</feature>
<sequence length="779" mass="88703">MKIFKVIKANIKTRKISGIALILLMTIISASISIIVTCKNNINDSIDEAYKHAKVSDLSLNIATKWYTDELKTKLENIEEVDRVQSVDAVTSTYFKFKDKKDSTSIVATRLNKYIDKLYNKNLDGYDSVPPLKKGEVYLSLGLKTNYKLNVGDIVTYYTHAGAYDLKIKGFVLEPVSGSSMMGFKCIYISDEDFDLIKNDGELFEKNNDSYVNIKICYIYKKNKELSDLKFSKIVFDKSQIGSYSFGSLTKEQAKYYTGLTPSIVCSMLLVFVGILLTIFLIVLGHVLSSSIEMDYTNIGILKSCGFSSLDIKNIYSIQFLIYEIIGCILGIIISIPLTKKIIKLFQPITAILSYDDIYISRVLVIILLIIAFSYFYILFICKISEKISIVNMLNGNLNDVYFDNRFNVPISKKFLYLKLSFRQITSALKKYMVTIFIVICLVFTMMTITIHCNTLDSGSLLESMGVIHSDLSLTTEDIIAKSDVNFMKDVEDTIESISKITNKNKSTSIYTIVNNESIYTRVKEHDDNKYNKGRMPKYENEMSVSDMFLERNELDLGDSIHISYRGKEMDYIITGTFVSTSDAGINVYLNTDGAAKIGIKNFHTFTYDIENSDKKDEIYDLINKKYPNVFIFQKNTSITKQLQSIGNLIKYIIYTFSLIFAFIVVFMICSKFLIEERTDIGIYKAFGFTTKRLRLLFATRFAIISIIGSLIGIILSTLFSRKMLIMLLKTIGVTNYPDGLYISSDILILCMLSISFFLFAYCATYKIKRVSTTELIKE</sequence>
<dbReference type="EMBL" id="FUXZ01000002">
    <property type="protein sequence ID" value="SKA60178.1"/>
    <property type="molecule type" value="Genomic_DNA"/>
</dbReference>
<comment type="subcellular location">
    <subcellularLocation>
        <location evidence="1">Cell membrane</location>
        <topology evidence="1">Multi-pass membrane protein</topology>
    </subcellularLocation>
</comment>
<evidence type="ECO:0000313" key="9">
    <source>
        <dbReference type="Proteomes" id="UP000190814"/>
    </source>
</evidence>
<evidence type="ECO:0000259" key="7">
    <source>
        <dbReference type="Pfam" id="PF02687"/>
    </source>
</evidence>
<name>A0A1T4V5B0_9FIRM</name>
<feature type="transmembrane region" description="Helical" evidence="6">
    <location>
        <begin position="652"/>
        <end position="675"/>
    </location>
</feature>
<dbReference type="InterPro" id="IPR003838">
    <property type="entry name" value="ABC3_permease_C"/>
</dbReference>
<dbReference type="STRING" id="39495.SAMN02745111_00198"/>
<feature type="transmembrane region" description="Helical" evidence="6">
    <location>
        <begin position="740"/>
        <end position="762"/>
    </location>
</feature>
<dbReference type="PANTHER" id="PTHR30287">
    <property type="entry name" value="MEMBRANE COMPONENT OF PREDICTED ABC SUPERFAMILY METABOLITE UPTAKE TRANSPORTER"/>
    <property type="match status" value="1"/>
</dbReference>
<feature type="transmembrane region" description="Helical" evidence="6">
    <location>
        <begin position="268"/>
        <end position="288"/>
    </location>
</feature>
<dbReference type="Pfam" id="PF02687">
    <property type="entry name" value="FtsX"/>
    <property type="match status" value="2"/>
</dbReference>